<name>A0ABQ9HJK1_9NEOP</name>
<keyword evidence="2" id="KW-1185">Reference proteome</keyword>
<protein>
    <submittedName>
        <fullName evidence="1">Uncharacterized protein</fullName>
    </submittedName>
</protein>
<accession>A0ABQ9HJK1</accession>
<organism evidence="1 2">
    <name type="scientific">Dryococelus australis</name>
    <dbReference type="NCBI Taxonomy" id="614101"/>
    <lineage>
        <taxon>Eukaryota</taxon>
        <taxon>Metazoa</taxon>
        <taxon>Ecdysozoa</taxon>
        <taxon>Arthropoda</taxon>
        <taxon>Hexapoda</taxon>
        <taxon>Insecta</taxon>
        <taxon>Pterygota</taxon>
        <taxon>Neoptera</taxon>
        <taxon>Polyneoptera</taxon>
        <taxon>Phasmatodea</taxon>
        <taxon>Verophasmatodea</taxon>
        <taxon>Anareolatae</taxon>
        <taxon>Phasmatidae</taxon>
        <taxon>Eurycanthinae</taxon>
        <taxon>Dryococelus</taxon>
    </lineage>
</organism>
<gene>
    <name evidence="1" type="ORF">PR048_016381</name>
</gene>
<evidence type="ECO:0000313" key="2">
    <source>
        <dbReference type="Proteomes" id="UP001159363"/>
    </source>
</evidence>
<proteinExistence type="predicted"/>
<reference evidence="1 2" key="1">
    <citation type="submission" date="2023-02" db="EMBL/GenBank/DDBJ databases">
        <title>LHISI_Scaffold_Assembly.</title>
        <authorList>
            <person name="Stuart O.P."/>
            <person name="Cleave R."/>
            <person name="Magrath M.J.L."/>
            <person name="Mikheyev A.S."/>
        </authorList>
    </citation>
    <scope>NUCLEOTIDE SEQUENCE [LARGE SCALE GENOMIC DNA]</scope>
    <source>
        <strain evidence="1">Daus_M_001</strain>
        <tissue evidence="1">Leg muscle</tissue>
    </source>
</reference>
<evidence type="ECO:0000313" key="1">
    <source>
        <dbReference type="EMBL" id="KAJ8884524.1"/>
    </source>
</evidence>
<sequence length="358" mass="39723">MTTYDINCPILGQRLLSPVSRDTGEVSQLLFCAWPLGWWPFWVIAIPCHYSCDSQGVEYDRPFFGCKIMPSEIFSTTLCGREFLLPLHSGIMSAMNNSQMPWKLSGSTGRSVGPTTRFSLLSDHRVGLVLVVVDSVCWRRSGEIPTLFDRPGGERKPAPFVSWKGTGEPRPDHVLGFGGRECQNLFGRGERMCGRARFGLWIWLTVPLILVSLRREDVIPLPRVLGGRCAERRRNAMAGKTGDSRINTLTSGIFRHDSHMWKFASPRRESSPTHLDVLVIFSGVLGICQFGFSGFGLGARGSRDPTAILDSGLPLCHSSHMTTISDFTIAESEIELSSSVKMLVDKKGPPVGRYLFAR</sequence>
<comment type="caution">
    <text evidence="1">The sequence shown here is derived from an EMBL/GenBank/DDBJ whole genome shotgun (WGS) entry which is preliminary data.</text>
</comment>
<dbReference type="Proteomes" id="UP001159363">
    <property type="component" value="Chromosome 4"/>
</dbReference>
<dbReference type="EMBL" id="JARBHB010000005">
    <property type="protein sequence ID" value="KAJ8884524.1"/>
    <property type="molecule type" value="Genomic_DNA"/>
</dbReference>